<keyword evidence="13" id="KW-1185">Reference proteome</keyword>
<dbReference type="GO" id="GO:0016779">
    <property type="term" value="F:nucleotidyltransferase activity"/>
    <property type="evidence" value="ECO:0007669"/>
    <property type="project" value="UniProtKB-KW"/>
</dbReference>
<dbReference type="GO" id="GO:0090729">
    <property type="term" value="F:toxin activity"/>
    <property type="evidence" value="ECO:0007669"/>
    <property type="project" value="UniProtKB-KW"/>
</dbReference>
<organism evidence="12 13">
    <name type="scientific">Salmo trutta</name>
    <name type="common">Brown trout</name>
    <dbReference type="NCBI Taxonomy" id="8032"/>
    <lineage>
        <taxon>Eukaryota</taxon>
        <taxon>Metazoa</taxon>
        <taxon>Chordata</taxon>
        <taxon>Craniata</taxon>
        <taxon>Vertebrata</taxon>
        <taxon>Euteleostomi</taxon>
        <taxon>Actinopterygii</taxon>
        <taxon>Neopterygii</taxon>
        <taxon>Teleostei</taxon>
        <taxon>Protacanthopterygii</taxon>
        <taxon>Salmoniformes</taxon>
        <taxon>Salmonidae</taxon>
        <taxon>Salmoninae</taxon>
        <taxon>Salmo</taxon>
    </lineage>
</organism>
<keyword evidence="6 11" id="KW-0808">Transferase</keyword>
<evidence type="ECO:0000256" key="1">
    <source>
        <dbReference type="ARBA" id="ARBA00004613"/>
    </source>
</evidence>
<dbReference type="PRINTS" id="PR00970">
    <property type="entry name" value="RIBTRNSFRASE"/>
</dbReference>
<evidence type="ECO:0000256" key="9">
    <source>
        <dbReference type="ARBA" id="ARBA00023026"/>
    </source>
</evidence>
<keyword evidence="3" id="KW-0964">Secreted</keyword>
<proteinExistence type="inferred from homology"/>
<dbReference type="GO" id="GO:0003950">
    <property type="term" value="F:NAD+ poly-ADP-ribosyltransferase activity"/>
    <property type="evidence" value="ECO:0007669"/>
    <property type="project" value="TreeGrafter"/>
</dbReference>
<keyword evidence="8 11" id="KW-0521">NADP</keyword>
<evidence type="ECO:0000256" key="6">
    <source>
        <dbReference type="ARBA" id="ARBA00022679"/>
    </source>
</evidence>
<dbReference type="PROSITE" id="PS51996">
    <property type="entry name" value="TR_MART"/>
    <property type="match status" value="1"/>
</dbReference>
<dbReference type="Proteomes" id="UP000472277">
    <property type="component" value="Chromosome 11"/>
</dbReference>
<dbReference type="Gene3D" id="3.90.176.10">
    <property type="entry name" value="Toxin ADP-ribosyltransferase, Chain A, domain 1"/>
    <property type="match status" value="1"/>
</dbReference>
<dbReference type="AlphaFoldDB" id="A0A673W5A4"/>
<keyword evidence="4" id="KW-0800">Toxin</keyword>
<keyword evidence="5 11" id="KW-0328">Glycosyltransferase</keyword>
<dbReference type="InterPro" id="IPR000768">
    <property type="entry name" value="ART"/>
</dbReference>
<dbReference type="GO" id="GO:0005576">
    <property type="term" value="C:extracellular region"/>
    <property type="evidence" value="ECO:0007669"/>
    <property type="project" value="UniProtKB-SubCell"/>
</dbReference>
<dbReference type="InterPro" id="IPR050999">
    <property type="entry name" value="ADP-ribosyltransferase_ARG"/>
</dbReference>
<dbReference type="OMA" id="HSFHFKY"/>
<comment type="similarity">
    <text evidence="2 11">Belongs to the Arg-specific ADP-ribosyltransferase family.</text>
</comment>
<dbReference type="PANTHER" id="PTHR10339">
    <property type="entry name" value="ADP-RIBOSYLTRANSFERASE"/>
    <property type="match status" value="1"/>
</dbReference>
<evidence type="ECO:0000256" key="7">
    <source>
        <dbReference type="ARBA" id="ARBA00022695"/>
    </source>
</evidence>
<protein>
    <recommendedName>
        <fullName evidence="11">NAD(P)(+)--arginine ADP-ribosyltransferase</fullName>
        <ecNumber evidence="11">2.4.2.31</ecNumber>
    </recommendedName>
    <alternativeName>
        <fullName evidence="11">Mono(ADP-ribosyl)transferase</fullName>
    </alternativeName>
</protein>
<evidence type="ECO:0000256" key="5">
    <source>
        <dbReference type="ARBA" id="ARBA00022676"/>
    </source>
</evidence>
<comment type="subcellular location">
    <subcellularLocation>
        <location evidence="1">Secreted</location>
    </subcellularLocation>
</comment>
<dbReference type="SUPFAM" id="SSF56399">
    <property type="entry name" value="ADP-ribosylation"/>
    <property type="match status" value="1"/>
</dbReference>
<keyword evidence="11" id="KW-0520">NAD</keyword>
<reference evidence="12" key="2">
    <citation type="submission" date="2025-09" db="UniProtKB">
        <authorList>
            <consortium name="Ensembl"/>
        </authorList>
    </citation>
    <scope>IDENTIFICATION</scope>
</reference>
<keyword evidence="9" id="KW-0843">Virulence</keyword>
<evidence type="ECO:0000256" key="3">
    <source>
        <dbReference type="ARBA" id="ARBA00022525"/>
    </source>
</evidence>
<comment type="catalytic activity">
    <reaction evidence="10 11">
        <text>L-arginyl-[protein] + NAD(+) = N(omega)-(ADP-D-ribosyl)-L-arginyl-[protein] + nicotinamide + H(+)</text>
        <dbReference type="Rhea" id="RHEA:19149"/>
        <dbReference type="Rhea" id="RHEA-COMP:10532"/>
        <dbReference type="Rhea" id="RHEA-COMP:15087"/>
        <dbReference type="ChEBI" id="CHEBI:15378"/>
        <dbReference type="ChEBI" id="CHEBI:17154"/>
        <dbReference type="ChEBI" id="CHEBI:29965"/>
        <dbReference type="ChEBI" id="CHEBI:57540"/>
        <dbReference type="ChEBI" id="CHEBI:142554"/>
        <dbReference type="EC" id="2.4.2.31"/>
    </reaction>
</comment>
<dbReference type="Ensembl" id="ENSSTUT00000004047.1">
    <property type="protein sequence ID" value="ENSSTUP00000003817.1"/>
    <property type="gene ID" value="ENSSTUG00000001898.1"/>
</dbReference>
<evidence type="ECO:0000256" key="10">
    <source>
        <dbReference type="ARBA" id="ARBA00047597"/>
    </source>
</evidence>
<sequence>MQSVYFLFLQKTGGGRYVSPPIPLNMALDSVDDMYNGCRKEMSGLIENKYLEEEKKNTNFNASWTMAEKCARNRTIKDNLKLKHVQAICAYTAGQPTIYKDFNQACFTNKSIYTSSFKFHSLHFLLTEAILLLKQNPDQQGCYTTYRRTKFNFTGEVNKEIRFGSFASSSFLKNLTHFGEKSCFEIKTCFGAYLKSYPVMRDYEKEVLIPPYEVFNITAVIKKEEVKDLWCDVVYKLQGNKTLSDLNCKMVNTSAFLQSHGEILADVKVVKYIFVEGRG</sequence>
<reference evidence="12" key="1">
    <citation type="submission" date="2025-08" db="UniProtKB">
        <authorList>
            <consortium name="Ensembl"/>
        </authorList>
    </citation>
    <scope>IDENTIFICATION</scope>
</reference>
<dbReference type="EC" id="2.4.2.31" evidence="11"/>
<accession>A0A673W5A4</accession>
<dbReference type="GO" id="GO:0106274">
    <property type="term" value="F:NAD+-protein-arginine ADP-ribosyltransferase activity"/>
    <property type="evidence" value="ECO:0007669"/>
    <property type="project" value="UniProtKB-EC"/>
</dbReference>
<dbReference type="InParanoid" id="A0A673W5A4"/>
<dbReference type="GeneTree" id="ENSGT01030000234601"/>
<evidence type="ECO:0000256" key="2">
    <source>
        <dbReference type="ARBA" id="ARBA00009558"/>
    </source>
</evidence>
<evidence type="ECO:0000256" key="8">
    <source>
        <dbReference type="ARBA" id="ARBA00022857"/>
    </source>
</evidence>
<dbReference type="Pfam" id="PF01129">
    <property type="entry name" value="ART"/>
    <property type="match status" value="1"/>
</dbReference>
<evidence type="ECO:0000313" key="12">
    <source>
        <dbReference type="Ensembl" id="ENSSTUP00000003817.1"/>
    </source>
</evidence>
<keyword evidence="7" id="KW-0548">Nucleotidyltransferase</keyword>
<evidence type="ECO:0000256" key="4">
    <source>
        <dbReference type="ARBA" id="ARBA00022656"/>
    </source>
</evidence>
<dbReference type="FunFam" id="3.90.176.10:FF:000003">
    <property type="entry name" value="NAD(P)(+)--arginine ADP-ribosyltransferase"/>
    <property type="match status" value="1"/>
</dbReference>
<name>A0A673W5A4_SALTR</name>
<evidence type="ECO:0000313" key="13">
    <source>
        <dbReference type="Proteomes" id="UP000472277"/>
    </source>
</evidence>
<evidence type="ECO:0000256" key="11">
    <source>
        <dbReference type="RuleBase" id="RU361228"/>
    </source>
</evidence>
<dbReference type="PANTHER" id="PTHR10339:SF25">
    <property type="entry name" value="SECRETED EXOENZYME S"/>
    <property type="match status" value="1"/>
</dbReference>